<reference evidence="1" key="2">
    <citation type="journal article" date="2015" name="Fish Shellfish Immunol.">
        <title>Early steps in the European eel (Anguilla anguilla)-Vibrio vulnificus interaction in the gills: Role of the RtxA13 toxin.</title>
        <authorList>
            <person name="Callol A."/>
            <person name="Pajuelo D."/>
            <person name="Ebbesson L."/>
            <person name="Teles M."/>
            <person name="MacKenzie S."/>
            <person name="Amaro C."/>
        </authorList>
    </citation>
    <scope>NUCLEOTIDE SEQUENCE</scope>
</reference>
<dbReference type="EMBL" id="GBXM01067322">
    <property type="protein sequence ID" value="JAH41255.1"/>
    <property type="molecule type" value="Transcribed_RNA"/>
</dbReference>
<protein>
    <submittedName>
        <fullName evidence="1">Uncharacterized protein</fullName>
    </submittedName>
</protein>
<sequence length="87" mass="9741">MIAYAIGHMIFYCSDHIWCFLVHWSITAVFLPPFVSAILPPTSSCLSGATTCCCKMLHDFICLFYAFLPAQVLQPANSGIFTQLYLK</sequence>
<proteinExistence type="predicted"/>
<name>A0A0E9SKS6_ANGAN</name>
<evidence type="ECO:0000313" key="1">
    <source>
        <dbReference type="EMBL" id="JAH41255.1"/>
    </source>
</evidence>
<organism evidence="1">
    <name type="scientific">Anguilla anguilla</name>
    <name type="common">European freshwater eel</name>
    <name type="synonym">Muraena anguilla</name>
    <dbReference type="NCBI Taxonomy" id="7936"/>
    <lineage>
        <taxon>Eukaryota</taxon>
        <taxon>Metazoa</taxon>
        <taxon>Chordata</taxon>
        <taxon>Craniata</taxon>
        <taxon>Vertebrata</taxon>
        <taxon>Euteleostomi</taxon>
        <taxon>Actinopterygii</taxon>
        <taxon>Neopterygii</taxon>
        <taxon>Teleostei</taxon>
        <taxon>Anguilliformes</taxon>
        <taxon>Anguillidae</taxon>
        <taxon>Anguilla</taxon>
    </lineage>
</organism>
<dbReference type="AlphaFoldDB" id="A0A0E9SKS6"/>
<reference evidence="1" key="1">
    <citation type="submission" date="2014-11" db="EMBL/GenBank/DDBJ databases">
        <authorList>
            <person name="Amaro Gonzalez C."/>
        </authorList>
    </citation>
    <scope>NUCLEOTIDE SEQUENCE</scope>
</reference>
<accession>A0A0E9SKS6</accession>